<feature type="domain" description="AB hydrolase-1" evidence="1">
    <location>
        <begin position="82"/>
        <end position="327"/>
    </location>
</feature>
<dbReference type="Pfam" id="PF00561">
    <property type="entry name" value="Abhydrolase_1"/>
    <property type="match status" value="1"/>
</dbReference>
<dbReference type="AlphaFoldDB" id="A0A4R2HT24"/>
<dbReference type="InterPro" id="IPR050266">
    <property type="entry name" value="AB_hydrolase_sf"/>
</dbReference>
<evidence type="ECO:0000313" key="2">
    <source>
        <dbReference type="EMBL" id="TCO34287.1"/>
    </source>
</evidence>
<dbReference type="EMBL" id="SLWN01000002">
    <property type="protein sequence ID" value="TCO34287.1"/>
    <property type="molecule type" value="Genomic_DNA"/>
</dbReference>
<dbReference type="Gene3D" id="3.40.50.1820">
    <property type="entry name" value="alpha/beta hydrolase"/>
    <property type="match status" value="1"/>
</dbReference>
<accession>A0A4R2HT24</accession>
<dbReference type="InterPro" id="IPR029058">
    <property type="entry name" value="AB_hydrolase_fold"/>
</dbReference>
<dbReference type="PANTHER" id="PTHR43798:SF33">
    <property type="entry name" value="HYDROLASE, PUTATIVE (AFU_ORTHOLOGUE AFUA_2G14860)-RELATED"/>
    <property type="match status" value="1"/>
</dbReference>
<reference evidence="2 3" key="1">
    <citation type="journal article" date="2015" name="Stand. Genomic Sci.">
        <title>Genomic Encyclopedia of Bacterial and Archaeal Type Strains, Phase III: the genomes of soil and plant-associated and newly described type strains.</title>
        <authorList>
            <person name="Whitman W.B."/>
            <person name="Woyke T."/>
            <person name="Klenk H.P."/>
            <person name="Zhou Y."/>
            <person name="Lilburn T.G."/>
            <person name="Beck B.J."/>
            <person name="De Vos P."/>
            <person name="Vandamme P."/>
            <person name="Eisen J.A."/>
            <person name="Garrity G."/>
            <person name="Hugenholtz P."/>
            <person name="Kyrpides N.C."/>
        </authorList>
    </citation>
    <scope>NUCLEOTIDE SEQUENCE [LARGE SCALE GENOMIC DNA]</scope>
    <source>
        <strain evidence="2 3">VKM Ac-2572</strain>
    </source>
</reference>
<comment type="caution">
    <text evidence="2">The sequence shown here is derived from an EMBL/GenBank/DDBJ whole genome shotgun (WGS) entry which is preliminary data.</text>
</comment>
<evidence type="ECO:0000259" key="1">
    <source>
        <dbReference type="Pfam" id="PF00561"/>
    </source>
</evidence>
<gene>
    <name evidence="2" type="ORF">EV652_102353</name>
</gene>
<proteinExistence type="predicted"/>
<dbReference type="PRINTS" id="PR00111">
    <property type="entry name" value="ABHYDROLASE"/>
</dbReference>
<dbReference type="SUPFAM" id="SSF53474">
    <property type="entry name" value="alpha/beta-Hydrolases"/>
    <property type="match status" value="1"/>
</dbReference>
<dbReference type="InterPro" id="IPR000073">
    <property type="entry name" value="AB_hydrolase_1"/>
</dbReference>
<protein>
    <submittedName>
        <fullName evidence="2">Pimeloyl-ACP methyl ester carboxylesterase</fullName>
    </submittedName>
</protein>
<evidence type="ECO:0000313" key="3">
    <source>
        <dbReference type="Proteomes" id="UP000294508"/>
    </source>
</evidence>
<dbReference type="PANTHER" id="PTHR43798">
    <property type="entry name" value="MONOACYLGLYCEROL LIPASE"/>
    <property type="match status" value="1"/>
</dbReference>
<organism evidence="2 3">
    <name type="scientific">Kribbella steppae</name>
    <dbReference type="NCBI Taxonomy" id="2512223"/>
    <lineage>
        <taxon>Bacteria</taxon>
        <taxon>Bacillati</taxon>
        <taxon>Actinomycetota</taxon>
        <taxon>Actinomycetes</taxon>
        <taxon>Propionibacteriales</taxon>
        <taxon>Kribbellaceae</taxon>
        <taxon>Kribbella</taxon>
    </lineage>
</organism>
<keyword evidence="3" id="KW-1185">Reference proteome</keyword>
<name>A0A4R2HT24_9ACTN</name>
<dbReference type="GO" id="GO:0003824">
    <property type="term" value="F:catalytic activity"/>
    <property type="evidence" value="ECO:0007669"/>
    <property type="project" value="UniProtKB-ARBA"/>
</dbReference>
<dbReference type="GO" id="GO:0016020">
    <property type="term" value="C:membrane"/>
    <property type="evidence" value="ECO:0007669"/>
    <property type="project" value="TreeGrafter"/>
</dbReference>
<sequence length="339" mass="36449">MHAMRDVRIVRVPLMVSGTPSWVECSGRSGPTMGSVDSYAAVTGGHAPLGAQEWPARRVPVAGVDLHVRDAPGAAADLPPALFVHGLGGSSLNWAALGLLLNDTVRGIAPDLPGFGRTPLSGAAGINEQVDVLIELLERETDQPVHLFGNSMGGATSVALAARRPDLVASLTLISPALPHPRASASALWFAAVATPRLGQVVLTRTRQLPFDRRFQASLAMVFGDPRSLPAEVTAAYEAELRRRDTDPWGMLATVQGARSILRSSLAPPRRSLWADAAKVECPVLLIYGGKDRLVDARIRTKAQRHFRDARLLYLPQSGHVAQMEHPEHVERAFRQLIG</sequence>
<dbReference type="Proteomes" id="UP000294508">
    <property type="component" value="Unassembled WGS sequence"/>
</dbReference>